<evidence type="ECO:0000313" key="3">
    <source>
        <dbReference type="Proteomes" id="UP000481033"/>
    </source>
</evidence>
<name>A0A6M0RH55_9CYAN</name>
<protein>
    <submittedName>
        <fullName evidence="2">Glycosyltransferase</fullName>
    </submittedName>
</protein>
<dbReference type="InterPro" id="IPR001173">
    <property type="entry name" value="Glyco_trans_2-like"/>
</dbReference>
<sequence>MKLSVVIPCFNVSDTLGAQLDALVQQQWDKLWETIIVDNGSTDRTLEIARDYMERIPHLRIIEAYERKGAAYARNQGVSAAASESIAFCDADDEVASGWVAAMGTALEKYDLVGGGCELKKLNPSWVIKSRLGGQEREMLADGLLHSKLSPDYPYTASCNLGVKREVHEKIGGFDETLFTCEDFEYCRQAQLQGSGIKYIPEAIVHYRLRHSLVGIYKQAYSYAHCQVFLYERYKAIGMSPRPLSKSVMAWRLLIKGLLQIRSKADLAVWFFSFGWRVGHEAGKKQYLIHAGIDQ</sequence>
<dbReference type="PANTHER" id="PTHR43685:SF12">
    <property type="entry name" value="GLYCOSYL TRANSFERASE FAMILY 2"/>
    <property type="match status" value="1"/>
</dbReference>
<evidence type="ECO:0000259" key="1">
    <source>
        <dbReference type="Pfam" id="PF00535"/>
    </source>
</evidence>
<dbReference type="Proteomes" id="UP000481033">
    <property type="component" value="Unassembled WGS sequence"/>
</dbReference>
<evidence type="ECO:0000313" key="2">
    <source>
        <dbReference type="EMBL" id="NEZ55183.1"/>
    </source>
</evidence>
<dbReference type="GO" id="GO:0016740">
    <property type="term" value="F:transferase activity"/>
    <property type="evidence" value="ECO:0007669"/>
    <property type="project" value="UniProtKB-KW"/>
</dbReference>
<keyword evidence="3" id="KW-1185">Reference proteome</keyword>
<dbReference type="Gene3D" id="3.90.550.10">
    <property type="entry name" value="Spore Coat Polysaccharide Biosynthesis Protein SpsA, Chain A"/>
    <property type="match status" value="1"/>
</dbReference>
<dbReference type="PANTHER" id="PTHR43685">
    <property type="entry name" value="GLYCOSYLTRANSFERASE"/>
    <property type="match status" value="1"/>
</dbReference>
<gene>
    <name evidence="2" type="ORF">DXZ20_05725</name>
</gene>
<dbReference type="InterPro" id="IPR050834">
    <property type="entry name" value="Glycosyltransf_2"/>
</dbReference>
<dbReference type="AlphaFoldDB" id="A0A6M0RH55"/>
<keyword evidence="2" id="KW-0808">Transferase</keyword>
<dbReference type="EMBL" id="QXHD01000004">
    <property type="protein sequence ID" value="NEZ55183.1"/>
    <property type="molecule type" value="Genomic_DNA"/>
</dbReference>
<reference evidence="2 3" key="1">
    <citation type="journal article" date="2020" name="Microb. Ecol.">
        <title>Ecogenomics of the Marine Benthic Filamentous Cyanobacterium Adonisia.</title>
        <authorList>
            <person name="Walter J.M."/>
            <person name="Coutinho F.H."/>
            <person name="Leomil L."/>
            <person name="Hargreaves P.I."/>
            <person name="Campeao M.E."/>
            <person name="Vieira V.V."/>
            <person name="Silva B.S."/>
            <person name="Fistarol G.O."/>
            <person name="Salomon P.S."/>
            <person name="Sawabe T."/>
            <person name="Mino S."/>
            <person name="Hosokawa M."/>
            <person name="Miyashita H."/>
            <person name="Maruyama F."/>
            <person name="van Verk M.C."/>
            <person name="Dutilh B.E."/>
            <person name="Thompson C.C."/>
            <person name="Thompson F.L."/>
        </authorList>
    </citation>
    <scope>NUCLEOTIDE SEQUENCE [LARGE SCALE GENOMIC DNA]</scope>
    <source>
        <strain evidence="2 3">CCMR0081</strain>
    </source>
</reference>
<feature type="domain" description="Glycosyltransferase 2-like" evidence="1">
    <location>
        <begin position="4"/>
        <end position="172"/>
    </location>
</feature>
<accession>A0A6M0RH55</accession>
<organism evidence="2 3">
    <name type="scientific">Adonisia turfae CCMR0081</name>
    <dbReference type="NCBI Taxonomy" id="2292702"/>
    <lineage>
        <taxon>Bacteria</taxon>
        <taxon>Bacillati</taxon>
        <taxon>Cyanobacteriota</taxon>
        <taxon>Adonisia</taxon>
        <taxon>Adonisia turfae</taxon>
    </lineage>
</organism>
<dbReference type="Pfam" id="PF00535">
    <property type="entry name" value="Glycos_transf_2"/>
    <property type="match status" value="1"/>
</dbReference>
<dbReference type="SUPFAM" id="SSF53448">
    <property type="entry name" value="Nucleotide-diphospho-sugar transferases"/>
    <property type="match status" value="1"/>
</dbReference>
<comment type="caution">
    <text evidence="2">The sequence shown here is derived from an EMBL/GenBank/DDBJ whole genome shotgun (WGS) entry which is preliminary data.</text>
</comment>
<dbReference type="InterPro" id="IPR029044">
    <property type="entry name" value="Nucleotide-diphossugar_trans"/>
</dbReference>
<proteinExistence type="predicted"/>